<feature type="region of interest" description="Disordered" evidence="1">
    <location>
        <begin position="56"/>
        <end position="77"/>
    </location>
</feature>
<keyword evidence="2" id="KW-0732">Signal</keyword>
<organism evidence="3 4">
    <name type="scientific">Ciona savignyi</name>
    <name type="common">Pacific transparent sea squirt</name>
    <dbReference type="NCBI Taxonomy" id="51511"/>
    <lineage>
        <taxon>Eukaryota</taxon>
        <taxon>Metazoa</taxon>
        <taxon>Chordata</taxon>
        <taxon>Tunicata</taxon>
        <taxon>Ascidiacea</taxon>
        <taxon>Phlebobranchia</taxon>
        <taxon>Cionidae</taxon>
        <taxon>Ciona</taxon>
    </lineage>
</organism>
<feature type="chain" id="PRO_5003579476" evidence="2">
    <location>
        <begin position="24"/>
        <end position="135"/>
    </location>
</feature>
<reference evidence="3" key="2">
    <citation type="submission" date="2025-08" db="UniProtKB">
        <authorList>
            <consortium name="Ensembl"/>
        </authorList>
    </citation>
    <scope>IDENTIFICATION</scope>
</reference>
<name>H2ZQ81_CIOSA</name>
<evidence type="ECO:0000313" key="3">
    <source>
        <dbReference type="Ensembl" id="ENSCSAVP00000019747.1"/>
    </source>
</evidence>
<protein>
    <submittedName>
        <fullName evidence="3">Uncharacterized protein</fullName>
    </submittedName>
</protein>
<dbReference type="InParanoid" id="H2ZQ81"/>
<proteinExistence type="predicted"/>
<reference evidence="3" key="3">
    <citation type="submission" date="2025-09" db="UniProtKB">
        <authorList>
            <consortium name="Ensembl"/>
        </authorList>
    </citation>
    <scope>IDENTIFICATION</scope>
</reference>
<evidence type="ECO:0000256" key="1">
    <source>
        <dbReference type="SAM" id="MobiDB-lite"/>
    </source>
</evidence>
<evidence type="ECO:0000313" key="4">
    <source>
        <dbReference type="Proteomes" id="UP000007875"/>
    </source>
</evidence>
<accession>H2ZQ81</accession>
<reference evidence="4" key="1">
    <citation type="submission" date="2003-08" db="EMBL/GenBank/DDBJ databases">
        <authorList>
            <person name="Birren B."/>
            <person name="Nusbaum C."/>
            <person name="Abebe A."/>
            <person name="Abouelleil A."/>
            <person name="Adekoya E."/>
            <person name="Ait-zahra M."/>
            <person name="Allen N."/>
            <person name="Allen T."/>
            <person name="An P."/>
            <person name="Anderson M."/>
            <person name="Anderson S."/>
            <person name="Arachchi H."/>
            <person name="Armbruster J."/>
            <person name="Bachantsang P."/>
            <person name="Baldwin J."/>
            <person name="Barry A."/>
            <person name="Bayul T."/>
            <person name="Blitshsteyn B."/>
            <person name="Bloom T."/>
            <person name="Blye J."/>
            <person name="Boguslavskiy L."/>
            <person name="Borowsky M."/>
            <person name="Boukhgalter B."/>
            <person name="Brunache A."/>
            <person name="Butler J."/>
            <person name="Calixte N."/>
            <person name="Calvo S."/>
            <person name="Camarata J."/>
            <person name="Campo K."/>
            <person name="Chang J."/>
            <person name="Cheshatsang Y."/>
            <person name="Citroen M."/>
            <person name="Collymore A."/>
            <person name="Considine T."/>
            <person name="Cook A."/>
            <person name="Cooke P."/>
            <person name="Corum B."/>
            <person name="Cuomo C."/>
            <person name="David R."/>
            <person name="Dawoe T."/>
            <person name="Degray S."/>
            <person name="Dodge S."/>
            <person name="Dooley K."/>
            <person name="Dorje P."/>
            <person name="Dorjee K."/>
            <person name="Dorris L."/>
            <person name="Duffey N."/>
            <person name="Dupes A."/>
            <person name="Elkins T."/>
            <person name="Engels R."/>
            <person name="Erickson J."/>
            <person name="Farina A."/>
            <person name="Faro S."/>
            <person name="Ferreira P."/>
            <person name="Fischer H."/>
            <person name="Fitzgerald M."/>
            <person name="Foley K."/>
            <person name="Gage D."/>
            <person name="Galagan J."/>
            <person name="Gearin G."/>
            <person name="Gnerre S."/>
            <person name="Gnirke A."/>
            <person name="Goyette A."/>
            <person name="Graham J."/>
            <person name="Grandbois E."/>
            <person name="Gyaltsen K."/>
            <person name="Hafez N."/>
            <person name="Hagopian D."/>
            <person name="Hagos B."/>
            <person name="Hall J."/>
            <person name="Hatcher B."/>
            <person name="Heller A."/>
            <person name="Higgins H."/>
            <person name="Honan T."/>
            <person name="Horn A."/>
            <person name="Houde N."/>
            <person name="Hughes L."/>
            <person name="Hulme W."/>
            <person name="Husby E."/>
            <person name="Iliev I."/>
            <person name="Jaffe D."/>
            <person name="Jones C."/>
            <person name="Kamal M."/>
            <person name="Kamat A."/>
            <person name="Kamvysselis M."/>
            <person name="Karlsson E."/>
            <person name="Kells C."/>
            <person name="Kieu A."/>
            <person name="Kisner P."/>
            <person name="Kodira C."/>
            <person name="Kulbokas E."/>
            <person name="Labutti K."/>
            <person name="Lama D."/>
            <person name="Landers T."/>
            <person name="Leger J."/>
            <person name="Levine S."/>
            <person name="Lewis D."/>
            <person name="Lewis T."/>
            <person name="Lindblad-toh K."/>
            <person name="Liu X."/>
            <person name="Lokyitsang T."/>
            <person name="Lokyitsang Y."/>
            <person name="Lucien O."/>
            <person name="Lui A."/>
            <person name="Ma L.J."/>
            <person name="Mabbitt R."/>
            <person name="Macdonald J."/>
            <person name="Maclean C."/>
            <person name="Major J."/>
            <person name="Manning J."/>
            <person name="Marabella R."/>
            <person name="Maru K."/>
            <person name="Matthews C."/>
            <person name="Mauceli E."/>
            <person name="Mccarthy M."/>
            <person name="Mcdonough S."/>
            <person name="Mcghee T."/>
            <person name="Meldrim J."/>
            <person name="Meneus L."/>
            <person name="Mesirov J."/>
            <person name="Mihalev A."/>
            <person name="Mihova T."/>
            <person name="Mikkelsen T."/>
            <person name="Mlenga V."/>
            <person name="Moru K."/>
            <person name="Mozes J."/>
            <person name="Mulrain L."/>
            <person name="Munson G."/>
            <person name="Naylor J."/>
            <person name="Newes C."/>
            <person name="Nguyen C."/>
            <person name="Nguyen N."/>
            <person name="Nguyen T."/>
            <person name="Nicol R."/>
            <person name="Nielsen C."/>
            <person name="Nizzari M."/>
            <person name="Norbu C."/>
            <person name="Norbu N."/>
            <person name="O'donnell P."/>
            <person name="Okoawo O."/>
            <person name="O'leary S."/>
            <person name="Omotosho B."/>
            <person name="O'neill K."/>
            <person name="Osman S."/>
            <person name="Parker S."/>
            <person name="Perrin D."/>
            <person name="Phunkhang P."/>
            <person name="Piqani B."/>
            <person name="Purcell S."/>
            <person name="Rachupka T."/>
            <person name="Ramasamy U."/>
            <person name="Rameau R."/>
            <person name="Ray V."/>
            <person name="Raymond C."/>
            <person name="Retta R."/>
            <person name="Richardson S."/>
            <person name="Rise C."/>
            <person name="Rodriguez J."/>
            <person name="Rogers J."/>
            <person name="Rogov P."/>
            <person name="Rutman M."/>
            <person name="Schupbach R."/>
            <person name="Seaman C."/>
            <person name="Settipalli S."/>
            <person name="Sharpe T."/>
            <person name="Sheridan J."/>
            <person name="Sherpa N."/>
            <person name="Shi J."/>
            <person name="Smirnov S."/>
            <person name="Smith C."/>
            <person name="Sougnez C."/>
            <person name="Spencer B."/>
            <person name="Stalker J."/>
            <person name="Stange-thomann N."/>
            <person name="Stavropoulos S."/>
            <person name="Stetson K."/>
            <person name="Stone C."/>
            <person name="Stone S."/>
            <person name="Stubbs M."/>
            <person name="Talamas J."/>
            <person name="Tchuinga P."/>
            <person name="Tenzing P."/>
            <person name="Tesfaye S."/>
            <person name="Theodore J."/>
            <person name="Thoulutsang Y."/>
            <person name="Topham K."/>
            <person name="Towey S."/>
            <person name="Tsamla T."/>
            <person name="Tsomo N."/>
            <person name="Vallee D."/>
            <person name="Vassiliev H."/>
            <person name="Venkataraman V."/>
            <person name="Vinson J."/>
            <person name="Vo A."/>
            <person name="Wade C."/>
            <person name="Wang S."/>
            <person name="Wangchuk T."/>
            <person name="Wangdi T."/>
            <person name="Whittaker C."/>
            <person name="Wilkinson J."/>
            <person name="Wu Y."/>
            <person name="Wyman D."/>
            <person name="Yadav S."/>
            <person name="Yang S."/>
            <person name="Yang X."/>
            <person name="Yeager S."/>
            <person name="Yee E."/>
            <person name="Young G."/>
            <person name="Zainoun J."/>
            <person name="Zembeck L."/>
            <person name="Zimmer A."/>
            <person name="Zody M."/>
            <person name="Lander E."/>
        </authorList>
    </citation>
    <scope>NUCLEOTIDE SEQUENCE [LARGE SCALE GENOMIC DNA]</scope>
</reference>
<dbReference type="GeneTree" id="ENSGT00530000068728"/>
<keyword evidence="4" id="KW-1185">Reference proteome</keyword>
<sequence length="135" mass="14578">MAGGITACVVIIIIVVIVTTVTCCRLKQKNQSHAGMSMSNRLTTPPDGKSCSNIVETESDRPSPVGETTNCDTDTPVTPKPKAAYYLAQRQLQLMKKLGTQDSVQVYTSSCANDQNIRQQEALLFGHLSESETAT</sequence>
<feature type="signal peptide" evidence="2">
    <location>
        <begin position="1"/>
        <end position="23"/>
    </location>
</feature>
<dbReference type="Proteomes" id="UP000007875">
    <property type="component" value="Unassembled WGS sequence"/>
</dbReference>
<evidence type="ECO:0000256" key="2">
    <source>
        <dbReference type="SAM" id="SignalP"/>
    </source>
</evidence>
<dbReference type="Ensembl" id="ENSCSAVT00000019960.1">
    <property type="protein sequence ID" value="ENSCSAVP00000019747.1"/>
    <property type="gene ID" value="ENSCSAVG00000011582.1"/>
</dbReference>
<feature type="compositionally biased region" description="Polar residues" evidence="1">
    <location>
        <begin position="66"/>
        <end position="76"/>
    </location>
</feature>
<dbReference type="AlphaFoldDB" id="H2ZQ81"/>
<dbReference type="HOGENOM" id="CLU_1885031_0_0_1"/>